<sequence length="359" mass="39091">MGLDGVVLYLPFPTRLNGAAGEAQAASVAWLDRFGLYADAAHRERLVGAGCGVLGGYLAPEADREQLQLAADFATWNVAFDDEYCDEGELGRSPERFVRVLGLLQRSVEVPEEAVFGDRYGVALHDLRVRLEGFGPAEQVAAWAASMRGWFLAEAWKSGNVAGGRTPELGEYSSLVLVSGGGEAWTVLSPLVEGYGVPGRVRADRGVRALTEMACWLLSWDTGLLSWSREKRAGGDGHNAIDVVSRTFGMDFDASVELALLLRDEVMGLFLRVRRRVLDERGSEVERYVGMLERLVRGGVDWAVGSRRYREEAGAVVRVSEDPAALRTGAGGGIPGDAWGPVGWWWLHDPAARERTGRN</sequence>
<evidence type="ECO:0000313" key="1">
    <source>
        <dbReference type="EMBL" id="SFF75582.1"/>
    </source>
</evidence>
<dbReference type="Proteomes" id="UP000199323">
    <property type="component" value="Unassembled WGS sequence"/>
</dbReference>
<dbReference type="EMBL" id="FONG01000027">
    <property type="protein sequence ID" value="SFF75582.1"/>
    <property type="molecule type" value="Genomic_DNA"/>
</dbReference>
<dbReference type="OrthoDB" id="2989600at2"/>
<reference evidence="1 2" key="1">
    <citation type="submission" date="2016-10" db="EMBL/GenBank/DDBJ databases">
        <authorList>
            <person name="de Groot N.N."/>
        </authorList>
    </citation>
    <scope>NUCLEOTIDE SEQUENCE [LARGE SCALE GENOMIC DNA]</scope>
    <source>
        <strain evidence="1 2">CGMCC 4.3510</strain>
    </source>
</reference>
<dbReference type="InterPro" id="IPR008949">
    <property type="entry name" value="Isoprenoid_synthase_dom_sf"/>
</dbReference>
<proteinExistence type="predicted"/>
<dbReference type="RefSeq" id="WP_093717245.1">
    <property type="nucleotide sequence ID" value="NZ_FONG01000027.1"/>
</dbReference>
<dbReference type="SUPFAM" id="SSF48576">
    <property type="entry name" value="Terpenoid synthases"/>
    <property type="match status" value="1"/>
</dbReference>
<dbReference type="STRING" id="380248.SAMN05216251_12777"/>
<dbReference type="AlphaFoldDB" id="A0A1I2L895"/>
<evidence type="ECO:0008006" key="3">
    <source>
        <dbReference type="Google" id="ProtNLM"/>
    </source>
</evidence>
<organism evidence="1 2">
    <name type="scientific">Actinacidiphila alni</name>
    <dbReference type="NCBI Taxonomy" id="380248"/>
    <lineage>
        <taxon>Bacteria</taxon>
        <taxon>Bacillati</taxon>
        <taxon>Actinomycetota</taxon>
        <taxon>Actinomycetes</taxon>
        <taxon>Kitasatosporales</taxon>
        <taxon>Streptomycetaceae</taxon>
        <taxon>Actinacidiphila</taxon>
    </lineage>
</organism>
<protein>
    <recommendedName>
        <fullName evidence="3">Terpene synthase</fullName>
    </recommendedName>
</protein>
<evidence type="ECO:0000313" key="2">
    <source>
        <dbReference type="Proteomes" id="UP000199323"/>
    </source>
</evidence>
<gene>
    <name evidence="1" type="ORF">SAMN05216251_12777</name>
</gene>
<keyword evidence="2" id="KW-1185">Reference proteome</keyword>
<accession>A0A1I2L895</accession>
<dbReference type="Gene3D" id="1.10.600.10">
    <property type="entry name" value="Farnesyl Diphosphate Synthase"/>
    <property type="match status" value="1"/>
</dbReference>
<dbReference type="Pfam" id="PF19086">
    <property type="entry name" value="Terpene_syn_C_2"/>
    <property type="match status" value="1"/>
</dbReference>
<name>A0A1I2L895_9ACTN</name>